<reference evidence="2" key="1">
    <citation type="submission" date="2022-03" db="EMBL/GenBank/DDBJ databases">
        <authorList>
            <person name="Alioto T."/>
            <person name="Alioto T."/>
            <person name="Gomez Garrido J."/>
        </authorList>
    </citation>
    <scope>NUCLEOTIDE SEQUENCE</scope>
</reference>
<keyword evidence="3" id="KW-1185">Reference proteome</keyword>
<evidence type="ECO:0000256" key="1">
    <source>
        <dbReference type="SAM" id="MobiDB-lite"/>
    </source>
</evidence>
<evidence type="ECO:0000313" key="2">
    <source>
        <dbReference type="EMBL" id="CAH2301073.1"/>
    </source>
</evidence>
<feature type="region of interest" description="Disordered" evidence="1">
    <location>
        <begin position="193"/>
        <end position="267"/>
    </location>
</feature>
<accession>A0AAD1SGG3</accession>
<sequence>MSFQDIGDISDRRAETRVYTQAEVDAIIARYSVKQSVFVTDQTTLYRRVEYLENKLVNYQLHSETLVEYLRVKRIPRGLRLNIRPNFCKACKDFCVNWYKILNKCSLDLIALTVEGLQQDLVEIEGLLSDTKKKLFETGEKAVIEDKLVAISSRLPKHREEVLERKLDKFRRDTVDYLEDKVYFWRQQREPRNFQRRNRNTNDTSLSDPEGTSGDSESSTHVRFLGRAQERDAVGGGERVNRKVTAPVITESKKRYPGRTRQQTRRW</sequence>
<evidence type="ECO:0000313" key="3">
    <source>
        <dbReference type="Proteomes" id="UP001295444"/>
    </source>
</evidence>
<name>A0AAD1SGG3_PELCU</name>
<dbReference type="EMBL" id="OW240917">
    <property type="protein sequence ID" value="CAH2301073.1"/>
    <property type="molecule type" value="Genomic_DNA"/>
</dbReference>
<dbReference type="Proteomes" id="UP001295444">
    <property type="component" value="Chromosome 06"/>
</dbReference>
<protein>
    <submittedName>
        <fullName evidence="2">Uncharacterized protein</fullName>
    </submittedName>
</protein>
<dbReference type="AlphaFoldDB" id="A0AAD1SGG3"/>
<proteinExistence type="predicted"/>
<gene>
    <name evidence="2" type="ORF">PECUL_23A021849</name>
</gene>
<feature type="compositionally biased region" description="Basic residues" evidence="1">
    <location>
        <begin position="255"/>
        <end position="267"/>
    </location>
</feature>
<organism evidence="2 3">
    <name type="scientific">Pelobates cultripes</name>
    <name type="common">Western spadefoot toad</name>
    <dbReference type="NCBI Taxonomy" id="61616"/>
    <lineage>
        <taxon>Eukaryota</taxon>
        <taxon>Metazoa</taxon>
        <taxon>Chordata</taxon>
        <taxon>Craniata</taxon>
        <taxon>Vertebrata</taxon>
        <taxon>Euteleostomi</taxon>
        <taxon>Amphibia</taxon>
        <taxon>Batrachia</taxon>
        <taxon>Anura</taxon>
        <taxon>Pelobatoidea</taxon>
        <taxon>Pelobatidae</taxon>
        <taxon>Pelobates</taxon>
    </lineage>
</organism>